<evidence type="ECO:0000256" key="3">
    <source>
        <dbReference type="ARBA" id="ARBA00022553"/>
    </source>
</evidence>
<keyword evidence="5 8" id="KW-0418">Kinase</keyword>
<dbReference type="InterPro" id="IPR005467">
    <property type="entry name" value="His_kinase_dom"/>
</dbReference>
<dbReference type="RefSeq" id="WP_027464204.1">
    <property type="nucleotide sequence ID" value="NZ_CP021081.1"/>
</dbReference>
<dbReference type="Pfam" id="PF00512">
    <property type="entry name" value="HisKA"/>
    <property type="match status" value="1"/>
</dbReference>
<dbReference type="InterPro" id="IPR050736">
    <property type="entry name" value="Sensor_HK_Regulatory"/>
</dbReference>
<dbReference type="PRINTS" id="PR00344">
    <property type="entry name" value="BCTRLSENSOR"/>
</dbReference>
<dbReference type="InterPro" id="IPR036890">
    <property type="entry name" value="HATPase_C_sf"/>
</dbReference>
<keyword evidence="4" id="KW-0808">Transferase</keyword>
<name>A0A221SYT7_9DEIO</name>
<dbReference type="SUPFAM" id="SSF55874">
    <property type="entry name" value="ATPase domain of HSP90 chaperone/DNA topoisomerase II/histidine kinase"/>
    <property type="match status" value="1"/>
</dbReference>
<dbReference type="InterPro" id="IPR004358">
    <property type="entry name" value="Sig_transdc_His_kin-like_C"/>
</dbReference>
<gene>
    <name evidence="8" type="ORF">DFI_13230</name>
</gene>
<evidence type="ECO:0000256" key="1">
    <source>
        <dbReference type="ARBA" id="ARBA00000085"/>
    </source>
</evidence>
<dbReference type="InterPro" id="IPR036097">
    <property type="entry name" value="HisK_dim/P_sf"/>
</dbReference>
<dbReference type="Gene3D" id="1.10.287.130">
    <property type="match status" value="1"/>
</dbReference>
<dbReference type="KEGG" id="dfc:DFI_13230"/>
<keyword evidence="6" id="KW-0902">Two-component regulatory system</keyword>
<dbReference type="CDD" id="cd00082">
    <property type="entry name" value="HisKA"/>
    <property type="match status" value="1"/>
</dbReference>
<protein>
    <recommendedName>
        <fullName evidence="2">histidine kinase</fullName>
        <ecNumber evidence="2">2.7.13.3</ecNumber>
    </recommendedName>
</protein>
<dbReference type="InterPro" id="IPR011006">
    <property type="entry name" value="CheY-like_superfamily"/>
</dbReference>
<dbReference type="PANTHER" id="PTHR43711:SF1">
    <property type="entry name" value="HISTIDINE KINASE 1"/>
    <property type="match status" value="1"/>
</dbReference>
<dbReference type="AlphaFoldDB" id="A0A221SYT7"/>
<dbReference type="SUPFAM" id="SSF52172">
    <property type="entry name" value="CheY-like"/>
    <property type="match status" value="1"/>
</dbReference>
<dbReference type="InterPro" id="IPR003661">
    <property type="entry name" value="HisK_dim/P_dom"/>
</dbReference>
<dbReference type="PANTHER" id="PTHR43711">
    <property type="entry name" value="TWO-COMPONENT HISTIDINE KINASE"/>
    <property type="match status" value="1"/>
</dbReference>
<accession>A0A221SYT7</accession>
<comment type="catalytic activity">
    <reaction evidence="1">
        <text>ATP + protein L-histidine = ADP + protein N-phospho-L-histidine.</text>
        <dbReference type="EC" id="2.7.13.3"/>
    </reaction>
</comment>
<evidence type="ECO:0000313" key="9">
    <source>
        <dbReference type="Proteomes" id="UP000259030"/>
    </source>
</evidence>
<dbReference type="Pfam" id="PF02518">
    <property type="entry name" value="HATPase_c"/>
    <property type="match status" value="1"/>
</dbReference>
<dbReference type="InterPro" id="IPR003594">
    <property type="entry name" value="HATPase_dom"/>
</dbReference>
<dbReference type="CDD" id="cd00075">
    <property type="entry name" value="HATPase"/>
    <property type="match status" value="1"/>
</dbReference>
<evidence type="ECO:0000256" key="4">
    <source>
        <dbReference type="ARBA" id="ARBA00022679"/>
    </source>
</evidence>
<dbReference type="SMART" id="SM00388">
    <property type="entry name" value="HisKA"/>
    <property type="match status" value="1"/>
</dbReference>
<dbReference type="Proteomes" id="UP000259030">
    <property type="component" value="Chromosome"/>
</dbReference>
<evidence type="ECO:0000256" key="6">
    <source>
        <dbReference type="ARBA" id="ARBA00023012"/>
    </source>
</evidence>
<evidence type="ECO:0000256" key="5">
    <source>
        <dbReference type="ARBA" id="ARBA00022777"/>
    </source>
</evidence>
<dbReference type="EC" id="2.7.13.3" evidence="2"/>
<dbReference type="SMART" id="SM00387">
    <property type="entry name" value="HATPase_c"/>
    <property type="match status" value="1"/>
</dbReference>
<reference evidence="8 9" key="1">
    <citation type="submission" date="2017-05" db="EMBL/GenBank/DDBJ databases">
        <title>The complete genome sequence of Deinococcus ficus isolated from the rhizosphere of the Ficus religiosa L. in Taiwan.</title>
        <authorList>
            <person name="Wu K.-M."/>
            <person name="Liao T.-L."/>
            <person name="Liu Y.-M."/>
            <person name="Young C.-C."/>
            <person name="Tsai S.-F."/>
        </authorList>
    </citation>
    <scope>NUCLEOTIDE SEQUENCE [LARGE SCALE GENOMIC DNA]</scope>
    <source>
        <strain evidence="8 9">CC-FR2-10</strain>
    </source>
</reference>
<sequence>MTSPDPRTATPPHVMAVTAHAARCRTLAAALPHARVIHVTDGESLLREAHATIPDVVLLYSDTPGVPLHDILPLLRQRDELAATRWLAVGTHGLGELLAAGADALVSDATPPEGLALQIEIMLARVQQQRAAHERLGTLQRRMDTWEHEERVRDQLVHMLVHDLKNPIAAVMGLLDIVLEDRRIPKDTQDLIKVARDESQHLLHLASNMLDVRKIQAGKMHLRRELIFSPMFEEIITLAQSDVGSGLRDRHLIVDVTPSLSPVSADPEILRRIMANLISNALKHTSAGGQIAVAVRAHPSGVEISVQDNGEGIPAEDIPNLFAAFEQSRLTLHGRFDTGMGLAFCKMAVEEHGGQIGVTSERGAGSVFTLTLPLTPDTEDEDEEDFADLLV</sequence>
<dbReference type="GO" id="GO:0000155">
    <property type="term" value="F:phosphorelay sensor kinase activity"/>
    <property type="evidence" value="ECO:0007669"/>
    <property type="project" value="InterPro"/>
</dbReference>
<evidence type="ECO:0000259" key="7">
    <source>
        <dbReference type="PROSITE" id="PS50109"/>
    </source>
</evidence>
<dbReference type="SUPFAM" id="SSF47384">
    <property type="entry name" value="Homodimeric domain of signal transducing histidine kinase"/>
    <property type="match status" value="1"/>
</dbReference>
<evidence type="ECO:0000256" key="2">
    <source>
        <dbReference type="ARBA" id="ARBA00012438"/>
    </source>
</evidence>
<feature type="domain" description="Histidine kinase" evidence="7">
    <location>
        <begin position="159"/>
        <end position="376"/>
    </location>
</feature>
<dbReference type="EMBL" id="CP021081">
    <property type="protein sequence ID" value="ASN81828.1"/>
    <property type="molecule type" value="Genomic_DNA"/>
</dbReference>
<keyword evidence="9" id="KW-1185">Reference proteome</keyword>
<dbReference type="STRING" id="317577.GCA_000419625_01279"/>
<dbReference type="FunFam" id="3.30.565.10:FF:000006">
    <property type="entry name" value="Sensor histidine kinase WalK"/>
    <property type="match status" value="1"/>
</dbReference>
<dbReference type="PROSITE" id="PS50109">
    <property type="entry name" value="HIS_KIN"/>
    <property type="match status" value="1"/>
</dbReference>
<dbReference type="Gene3D" id="3.30.565.10">
    <property type="entry name" value="Histidine kinase-like ATPase, C-terminal domain"/>
    <property type="match status" value="1"/>
</dbReference>
<proteinExistence type="predicted"/>
<organism evidence="8 9">
    <name type="scientific">Deinococcus ficus</name>
    <dbReference type="NCBI Taxonomy" id="317577"/>
    <lineage>
        <taxon>Bacteria</taxon>
        <taxon>Thermotogati</taxon>
        <taxon>Deinococcota</taxon>
        <taxon>Deinococci</taxon>
        <taxon>Deinococcales</taxon>
        <taxon>Deinococcaceae</taxon>
        <taxon>Deinococcus</taxon>
    </lineage>
</organism>
<evidence type="ECO:0000313" key="8">
    <source>
        <dbReference type="EMBL" id="ASN81828.1"/>
    </source>
</evidence>
<keyword evidence="3" id="KW-0597">Phosphoprotein</keyword>